<dbReference type="PANTHER" id="PTHR33132">
    <property type="entry name" value="OSJNBB0118P14.9 PROTEIN"/>
    <property type="match status" value="1"/>
</dbReference>
<keyword evidence="3" id="KW-1185">Reference proteome</keyword>
<feature type="compositionally biased region" description="Polar residues" evidence="1">
    <location>
        <begin position="64"/>
        <end position="80"/>
    </location>
</feature>
<sequence length="150" mass="16505">MPADENKEPKPIPLWIPLATILTSGLLDFLNSKKYKVLRLDKVKGTLPRREDELAKAIQKNIGGKNTTESKPTKNASSSKNTCICAPTKHEGSFRCHLHRTSLVAQNTNKSNLNAKNGHHDVVEKHARLSRFGRAASARNCHGNLSFVGA</sequence>
<comment type="caution">
    <text evidence="2">The sequence shown here is derived from an EMBL/GenBank/DDBJ whole genome shotgun (WGS) entry which is preliminary data.</text>
</comment>
<evidence type="ECO:0000256" key="1">
    <source>
        <dbReference type="SAM" id="MobiDB-lite"/>
    </source>
</evidence>
<evidence type="ECO:0000313" key="2">
    <source>
        <dbReference type="EMBL" id="RXH87002.1"/>
    </source>
</evidence>
<evidence type="ECO:0000313" key="3">
    <source>
        <dbReference type="Proteomes" id="UP000290289"/>
    </source>
</evidence>
<dbReference type="Proteomes" id="UP000290289">
    <property type="component" value="Chromosome 10"/>
</dbReference>
<name>A0A498IZ36_MALDO</name>
<protein>
    <submittedName>
        <fullName evidence="2">Uncharacterized protein</fullName>
    </submittedName>
</protein>
<feature type="region of interest" description="Disordered" evidence="1">
    <location>
        <begin position="59"/>
        <end position="80"/>
    </location>
</feature>
<dbReference type="PANTHER" id="PTHR33132:SF135">
    <property type="entry name" value="OS02G0799700 PROTEIN"/>
    <property type="match status" value="1"/>
</dbReference>
<dbReference type="EMBL" id="RDQH01000336">
    <property type="protein sequence ID" value="RXH87002.1"/>
    <property type="molecule type" value="Genomic_DNA"/>
</dbReference>
<gene>
    <name evidence="2" type="ORF">DVH24_028502</name>
</gene>
<accession>A0A498IZ36</accession>
<organism evidence="2 3">
    <name type="scientific">Malus domestica</name>
    <name type="common">Apple</name>
    <name type="synonym">Pyrus malus</name>
    <dbReference type="NCBI Taxonomy" id="3750"/>
    <lineage>
        <taxon>Eukaryota</taxon>
        <taxon>Viridiplantae</taxon>
        <taxon>Streptophyta</taxon>
        <taxon>Embryophyta</taxon>
        <taxon>Tracheophyta</taxon>
        <taxon>Spermatophyta</taxon>
        <taxon>Magnoliopsida</taxon>
        <taxon>eudicotyledons</taxon>
        <taxon>Gunneridae</taxon>
        <taxon>Pentapetalae</taxon>
        <taxon>rosids</taxon>
        <taxon>fabids</taxon>
        <taxon>Rosales</taxon>
        <taxon>Rosaceae</taxon>
        <taxon>Amygdaloideae</taxon>
        <taxon>Maleae</taxon>
        <taxon>Malus</taxon>
    </lineage>
</organism>
<reference evidence="2 3" key="1">
    <citation type="submission" date="2018-10" db="EMBL/GenBank/DDBJ databases">
        <title>A high-quality apple genome assembly.</title>
        <authorList>
            <person name="Hu J."/>
        </authorList>
    </citation>
    <scope>NUCLEOTIDE SEQUENCE [LARGE SCALE GENOMIC DNA]</scope>
    <source>
        <strain evidence="3">cv. HFTH1</strain>
        <tissue evidence="2">Young leaf</tissue>
    </source>
</reference>
<dbReference type="AlphaFoldDB" id="A0A498IZ36"/>
<proteinExistence type="predicted"/>